<dbReference type="AlphaFoldDB" id="A0A0D2LP84"/>
<dbReference type="RefSeq" id="XP_013892589.1">
    <property type="nucleotide sequence ID" value="XM_014037135.1"/>
</dbReference>
<dbReference type="GeneID" id="25731952"/>
<evidence type="ECO:0000256" key="1">
    <source>
        <dbReference type="SAM" id="MobiDB-lite"/>
    </source>
</evidence>
<dbReference type="InterPro" id="IPR017853">
    <property type="entry name" value="GH"/>
</dbReference>
<evidence type="ECO:0000313" key="2">
    <source>
        <dbReference type="EMBL" id="KIY93569.1"/>
    </source>
</evidence>
<evidence type="ECO:0000313" key="3">
    <source>
        <dbReference type="Proteomes" id="UP000054498"/>
    </source>
</evidence>
<protein>
    <submittedName>
        <fullName evidence="2">Uncharacterized protein</fullName>
    </submittedName>
</protein>
<accession>A0A0D2LP84</accession>
<dbReference type="STRING" id="145388.A0A0D2LP84"/>
<feature type="compositionally biased region" description="Pro residues" evidence="1">
    <location>
        <begin position="98"/>
        <end position="124"/>
    </location>
</feature>
<reference evidence="2 3" key="1">
    <citation type="journal article" date="2013" name="BMC Genomics">
        <title>Reconstruction of the lipid metabolism for the microalga Monoraphidium neglectum from its genome sequence reveals characteristics suitable for biofuel production.</title>
        <authorList>
            <person name="Bogen C."/>
            <person name="Al-Dilaimi A."/>
            <person name="Albersmeier A."/>
            <person name="Wichmann J."/>
            <person name="Grundmann M."/>
            <person name="Rupp O."/>
            <person name="Lauersen K.J."/>
            <person name="Blifernez-Klassen O."/>
            <person name="Kalinowski J."/>
            <person name="Goesmann A."/>
            <person name="Mussgnug J.H."/>
            <person name="Kruse O."/>
        </authorList>
    </citation>
    <scope>NUCLEOTIDE SEQUENCE [LARGE SCALE GENOMIC DNA]</scope>
    <source>
        <strain evidence="2 3">SAG 48.87</strain>
    </source>
</reference>
<feature type="compositionally biased region" description="Basic and acidic residues" evidence="1">
    <location>
        <begin position="73"/>
        <end position="97"/>
    </location>
</feature>
<dbReference type="OrthoDB" id="538465at2759"/>
<feature type="region of interest" description="Disordered" evidence="1">
    <location>
        <begin position="65"/>
        <end position="129"/>
    </location>
</feature>
<gene>
    <name evidence="2" type="ORF">MNEG_14394</name>
</gene>
<dbReference type="Gene3D" id="3.20.20.80">
    <property type="entry name" value="Glycosidases"/>
    <property type="match status" value="1"/>
</dbReference>
<dbReference type="SUPFAM" id="SSF51445">
    <property type="entry name" value="(Trans)glycosidases"/>
    <property type="match status" value="1"/>
</dbReference>
<sequence length="365" mass="39383">MDATTWIEPECINADLEADSQGATACRPLQDGAACWPGSVCHRGLCGGADELGIKMESAAVAALTKGGSDADAPPKKDDKKPDPKKQDAVKKDDKKPPQPQPAVKKPPSPPPPSPPPPPPPPPQATYMSGGRLVVYDIPLPSPPAPAQPVAGWATVASVVESKAKLTRVPQTFLATSHEWDRMMDYANNVAAFKNIFREFGPSPIIRVGGATQDRMVGQPATEIWVALRKMHEAFNARFLIGLPLLPSDSIERAKTMMKTVEKYIPKKALLGYELGNEPEFWPDSVGGFKAKDPKKFVPGFDAYAEYFDRVATAINGCPKNGSAPNPMLSGPGWGNVNTIDAKWLSKHARMKGAKCYMRELSVHP</sequence>
<dbReference type="InterPro" id="IPR052974">
    <property type="entry name" value="GH79_Enzymes"/>
</dbReference>
<dbReference type="Proteomes" id="UP000054498">
    <property type="component" value="Unassembled WGS sequence"/>
</dbReference>
<dbReference type="EMBL" id="KK104672">
    <property type="protein sequence ID" value="KIY93569.1"/>
    <property type="molecule type" value="Genomic_DNA"/>
</dbReference>
<dbReference type="PANTHER" id="PTHR36183">
    <property type="entry name" value="BETA-GLUCURONIDASE"/>
    <property type="match status" value="1"/>
</dbReference>
<dbReference type="KEGG" id="mng:MNEG_14394"/>
<proteinExistence type="predicted"/>
<keyword evidence="3" id="KW-1185">Reference proteome</keyword>
<dbReference type="PANTHER" id="PTHR36183:SF2">
    <property type="entry name" value="BETA-GLUCURONIDASE C-TERMINAL DOMAIN-CONTAINING PROTEIN"/>
    <property type="match status" value="1"/>
</dbReference>
<organism evidence="2 3">
    <name type="scientific">Monoraphidium neglectum</name>
    <dbReference type="NCBI Taxonomy" id="145388"/>
    <lineage>
        <taxon>Eukaryota</taxon>
        <taxon>Viridiplantae</taxon>
        <taxon>Chlorophyta</taxon>
        <taxon>core chlorophytes</taxon>
        <taxon>Chlorophyceae</taxon>
        <taxon>CS clade</taxon>
        <taxon>Sphaeropleales</taxon>
        <taxon>Selenastraceae</taxon>
        <taxon>Monoraphidium</taxon>
    </lineage>
</organism>
<name>A0A0D2LP84_9CHLO</name>